<proteinExistence type="predicted"/>
<feature type="compositionally biased region" description="Polar residues" evidence="1">
    <location>
        <begin position="36"/>
        <end position="52"/>
    </location>
</feature>
<reference evidence="3" key="1">
    <citation type="submission" date="2013-09" db="EMBL/GenBank/DDBJ databases">
        <title>The Genome Sequence of Anopheles culicifacies species A.</title>
        <authorList>
            <consortium name="The Broad Institute Genomics Platform"/>
            <person name="Neafsey D.E."/>
            <person name="Besansky N."/>
            <person name="Howell P."/>
            <person name="Walton C."/>
            <person name="Young S.K."/>
            <person name="Zeng Q."/>
            <person name="Gargeya S."/>
            <person name="Fitzgerald M."/>
            <person name="Haas B."/>
            <person name="Abouelleil A."/>
            <person name="Allen A.W."/>
            <person name="Alvarado L."/>
            <person name="Arachchi H.M."/>
            <person name="Berlin A.M."/>
            <person name="Chapman S.B."/>
            <person name="Gainer-Dewar J."/>
            <person name="Goldberg J."/>
            <person name="Griggs A."/>
            <person name="Gujja S."/>
            <person name="Hansen M."/>
            <person name="Howarth C."/>
            <person name="Imamovic A."/>
            <person name="Ireland A."/>
            <person name="Larimer J."/>
            <person name="McCowan C."/>
            <person name="Murphy C."/>
            <person name="Pearson M."/>
            <person name="Poon T.W."/>
            <person name="Priest M."/>
            <person name="Roberts A."/>
            <person name="Saif S."/>
            <person name="Shea T."/>
            <person name="Sisk P."/>
            <person name="Sykes S."/>
            <person name="Wortman J."/>
            <person name="Nusbaum C."/>
            <person name="Birren B."/>
        </authorList>
    </citation>
    <scope>NUCLEOTIDE SEQUENCE [LARGE SCALE GENOMIC DNA]</scope>
    <source>
        <strain evidence="3">A-37</strain>
    </source>
</reference>
<evidence type="ECO:0000313" key="3">
    <source>
        <dbReference type="Proteomes" id="UP000075883"/>
    </source>
</evidence>
<sequence>MNSDAKEHRIRRKQRGLIVLYDAHSTIDEMNPLRGTGSSPAQNSTRSTSPNVPNGHLPLPHQQSQVHPQQQQLQHHSGTVPVLQAHQQQAPQPTQHPPQQHSQSHSPSLQHPAQQQVHLQQQQQQVALQAALAQQQQPPQLQQQTSQQSSHHLNSSSSSLGNITPTFVAQPQVQNRN</sequence>
<organism evidence="2 3">
    <name type="scientific">Anopheles culicifacies</name>
    <dbReference type="NCBI Taxonomy" id="139723"/>
    <lineage>
        <taxon>Eukaryota</taxon>
        <taxon>Metazoa</taxon>
        <taxon>Ecdysozoa</taxon>
        <taxon>Arthropoda</taxon>
        <taxon>Hexapoda</taxon>
        <taxon>Insecta</taxon>
        <taxon>Pterygota</taxon>
        <taxon>Neoptera</taxon>
        <taxon>Endopterygota</taxon>
        <taxon>Diptera</taxon>
        <taxon>Nematocera</taxon>
        <taxon>Culicoidea</taxon>
        <taxon>Culicidae</taxon>
        <taxon>Anophelinae</taxon>
        <taxon>Anopheles</taxon>
        <taxon>culicifacies species complex</taxon>
    </lineage>
</organism>
<feature type="compositionally biased region" description="Polar residues" evidence="1">
    <location>
        <begin position="161"/>
        <end position="177"/>
    </location>
</feature>
<feature type="region of interest" description="Disordered" evidence="1">
    <location>
        <begin position="24"/>
        <end position="177"/>
    </location>
</feature>
<dbReference type="AlphaFoldDB" id="A0A182MEE4"/>
<dbReference type="EMBL" id="AXCM01001302">
    <property type="status" value="NOT_ANNOTATED_CDS"/>
    <property type="molecule type" value="Genomic_DNA"/>
</dbReference>
<evidence type="ECO:0000313" key="2">
    <source>
        <dbReference type="EnsemblMetazoa" id="ACUA016237-PA"/>
    </source>
</evidence>
<evidence type="ECO:0000256" key="1">
    <source>
        <dbReference type="SAM" id="MobiDB-lite"/>
    </source>
</evidence>
<name>A0A182MEE4_9DIPT</name>
<accession>A0A182MEE4</accession>
<feature type="compositionally biased region" description="Low complexity" evidence="1">
    <location>
        <begin position="56"/>
        <end position="76"/>
    </location>
</feature>
<keyword evidence="3" id="KW-1185">Reference proteome</keyword>
<dbReference type="EnsemblMetazoa" id="ACUA016237-RA">
    <property type="protein sequence ID" value="ACUA016237-PA"/>
    <property type="gene ID" value="ACUA016237"/>
</dbReference>
<dbReference type="Proteomes" id="UP000075883">
    <property type="component" value="Unassembled WGS sequence"/>
</dbReference>
<protein>
    <submittedName>
        <fullName evidence="2">Uncharacterized protein</fullName>
    </submittedName>
</protein>
<dbReference type="VEuPathDB" id="VectorBase:ACUA016237"/>
<feature type="compositionally biased region" description="Low complexity" evidence="1">
    <location>
        <begin position="84"/>
        <end position="160"/>
    </location>
</feature>
<reference evidence="2" key="2">
    <citation type="submission" date="2020-05" db="UniProtKB">
        <authorList>
            <consortium name="EnsemblMetazoa"/>
        </authorList>
    </citation>
    <scope>IDENTIFICATION</scope>
    <source>
        <strain evidence="2">A-37</strain>
    </source>
</reference>